<dbReference type="Proteomes" id="UP000006512">
    <property type="component" value="Unassembled WGS sequence"/>
</dbReference>
<evidence type="ECO:0000256" key="3">
    <source>
        <dbReference type="ARBA" id="ARBA00022692"/>
    </source>
</evidence>
<dbReference type="GO" id="GO:0046873">
    <property type="term" value="F:metal ion transmembrane transporter activity"/>
    <property type="evidence" value="ECO:0007669"/>
    <property type="project" value="InterPro"/>
</dbReference>
<dbReference type="eggNOG" id="COG2119">
    <property type="taxonomic scope" value="Bacteria"/>
</dbReference>
<reference evidence="8" key="1">
    <citation type="submission" date="2011-03" db="EMBL/GenBank/DDBJ databases">
        <title>Draft genome sequence of Brevundimonas diminuta.</title>
        <authorList>
            <person name="Brown P.J.B."/>
            <person name="Buechlein A."/>
            <person name="Hemmerich C."/>
            <person name="Brun Y.V."/>
        </authorList>
    </citation>
    <scope>NUCLEOTIDE SEQUENCE [LARGE SCALE GENOMIC DNA]</scope>
    <source>
        <strain evidence="8">C19</strain>
    </source>
</reference>
<dbReference type="PANTHER" id="PTHR12608">
    <property type="entry name" value="TRANSMEMBRANE PROTEIN HTP-1 RELATED"/>
    <property type="match status" value="1"/>
</dbReference>
<evidence type="ECO:0000313" key="8">
    <source>
        <dbReference type="Proteomes" id="UP000006512"/>
    </source>
</evidence>
<evidence type="ECO:0000256" key="1">
    <source>
        <dbReference type="ARBA" id="ARBA00004141"/>
    </source>
</evidence>
<dbReference type="AlphaFoldDB" id="F4QNB0"/>
<feature type="transmembrane region" description="Helical" evidence="6">
    <location>
        <begin position="156"/>
        <end position="177"/>
    </location>
</feature>
<dbReference type="Pfam" id="PF01169">
    <property type="entry name" value="GDT1"/>
    <property type="match status" value="2"/>
</dbReference>
<evidence type="ECO:0000256" key="2">
    <source>
        <dbReference type="ARBA" id="ARBA00009190"/>
    </source>
</evidence>
<feature type="transmembrane region" description="Helical" evidence="6">
    <location>
        <begin position="189"/>
        <end position="210"/>
    </location>
</feature>
<comment type="similarity">
    <text evidence="2 6">Belongs to the GDT1 family.</text>
</comment>
<protein>
    <recommendedName>
        <fullName evidence="6">GDT1 family protein</fullName>
    </recommendedName>
</protein>
<keyword evidence="3 6" id="KW-0812">Transmembrane</keyword>
<feature type="transmembrane region" description="Helical" evidence="6">
    <location>
        <begin position="90"/>
        <end position="109"/>
    </location>
</feature>
<proteinExistence type="inferred from homology"/>
<keyword evidence="8" id="KW-1185">Reference proteome</keyword>
<name>F4QNB0_9CAUL</name>
<dbReference type="PANTHER" id="PTHR12608:SF1">
    <property type="entry name" value="TRANSMEMBRANE PROTEIN 165"/>
    <property type="match status" value="1"/>
</dbReference>
<accession>F4QNB0</accession>
<evidence type="ECO:0000313" key="7">
    <source>
        <dbReference type="EMBL" id="EGF90818.1"/>
    </source>
</evidence>
<feature type="transmembrane region" description="Helical" evidence="6">
    <location>
        <begin position="61"/>
        <end position="84"/>
    </location>
</feature>
<evidence type="ECO:0000256" key="5">
    <source>
        <dbReference type="ARBA" id="ARBA00023136"/>
    </source>
</evidence>
<keyword evidence="5 6" id="KW-0472">Membrane</keyword>
<dbReference type="GO" id="GO:0016020">
    <property type="term" value="C:membrane"/>
    <property type="evidence" value="ECO:0007669"/>
    <property type="project" value="UniProtKB-SubCell"/>
</dbReference>
<comment type="subcellular location">
    <subcellularLocation>
        <location evidence="1 6">Membrane</location>
        <topology evidence="1 6">Multi-pass membrane protein</topology>
    </subcellularLocation>
</comment>
<dbReference type="InterPro" id="IPR001727">
    <property type="entry name" value="GDT1-like"/>
</dbReference>
<evidence type="ECO:0000256" key="4">
    <source>
        <dbReference type="ARBA" id="ARBA00022989"/>
    </source>
</evidence>
<sequence length="217" mass="23312">MAPIDQAAPIRAVCHEPPDQIAKTLDAFLHSTLLVAISEMGDKTQILALILAARYRKSIPIIFGILVATLANHALAALGGSLLMHTGLKTWMPLILAVSFIALGLWILIPDKADDDEAPKKDYGAFVTTVVVFFLAEMGDKTQFATIALGAQYSNLIGVVAGSTLGMMIANVPAVLFGDKIMKWIPLNAVRYAASALFVGFGLWSLLTWFKLIPAFS</sequence>
<keyword evidence="4 6" id="KW-1133">Transmembrane helix</keyword>
<organism evidence="7 8">
    <name type="scientific">Asticcacaulis biprosthecium C19</name>
    <dbReference type="NCBI Taxonomy" id="715226"/>
    <lineage>
        <taxon>Bacteria</taxon>
        <taxon>Pseudomonadati</taxon>
        <taxon>Pseudomonadota</taxon>
        <taxon>Alphaproteobacteria</taxon>
        <taxon>Caulobacterales</taxon>
        <taxon>Caulobacteraceae</taxon>
        <taxon>Asticcacaulis</taxon>
    </lineage>
</organism>
<gene>
    <name evidence="7" type="ORF">ABI_22290</name>
</gene>
<feature type="transmembrane region" description="Helical" evidence="6">
    <location>
        <begin position="121"/>
        <end position="136"/>
    </location>
</feature>
<dbReference type="HOGENOM" id="CLU_040186_2_1_5"/>
<dbReference type="STRING" id="715226.ABI_22290"/>
<dbReference type="EMBL" id="GL883078">
    <property type="protein sequence ID" value="EGF90818.1"/>
    <property type="molecule type" value="Genomic_DNA"/>
</dbReference>
<evidence type="ECO:0000256" key="6">
    <source>
        <dbReference type="RuleBase" id="RU365102"/>
    </source>
</evidence>